<keyword evidence="10" id="KW-1185">Reference proteome</keyword>
<dbReference type="InterPro" id="IPR014721">
    <property type="entry name" value="Ribsml_uS5_D2-typ_fold_subgr"/>
</dbReference>
<comment type="subunit">
    <text evidence="7">Consists of a catalytic RNA component (M1 or rnpB) and a protein subunit.</text>
</comment>
<dbReference type="Proteomes" id="UP000295658">
    <property type="component" value="Unassembled WGS sequence"/>
</dbReference>
<comment type="similarity">
    <text evidence="7">Belongs to the RnpA family.</text>
</comment>
<dbReference type="AlphaFoldDB" id="A0A4R1QGQ8"/>
<evidence type="ECO:0000256" key="2">
    <source>
        <dbReference type="ARBA" id="ARBA00022694"/>
    </source>
</evidence>
<evidence type="ECO:0000256" key="1">
    <source>
        <dbReference type="ARBA" id="ARBA00002663"/>
    </source>
</evidence>
<comment type="caution">
    <text evidence="9">The sequence shown here is derived from an EMBL/GenBank/DDBJ whole genome shotgun (WGS) entry which is preliminary data.</text>
</comment>
<name>A0A4R1QGQ8_9BACL</name>
<dbReference type="GO" id="GO:0001682">
    <property type="term" value="P:tRNA 5'-leader removal"/>
    <property type="evidence" value="ECO:0007669"/>
    <property type="project" value="UniProtKB-UniRule"/>
</dbReference>
<keyword evidence="3 7" id="KW-0540">Nuclease</keyword>
<proteinExistence type="inferred from homology"/>
<dbReference type="SUPFAM" id="SSF54211">
    <property type="entry name" value="Ribosomal protein S5 domain 2-like"/>
    <property type="match status" value="1"/>
</dbReference>
<evidence type="ECO:0000256" key="7">
    <source>
        <dbReference type="HAMAP-Rule" id="MF_00227"/>
    </source>
</evidence>
<dbReference type="Pfam" id="PF00825">
    <property type="entry name" value="Ribonuclease_P"/>
    <property type="match status" value="1"/>
</dbReference>
<dbReference type="GO" id="GO:0000049">
    <property type="term" value="F:tRNA binding"/>
    <property type="evidence" value="ECO:0007669"/>
    <property type="project" value="UniProtKB-UniRule"/>
</dbReference>
<dbReference type="GO" id="GO:0004526">
    <property type="term" value="F:ribonuclease P activity"/>
    <property type="evidence" value="ECO:0007669"/>
    <property type="project" value="UniProtKB-UniRule"/>
</dbReference>
<protein>
    <recommendedName>
        <fullName evidence="7 8">Ribonuclease P protein component</fullName>
        <shortName evidence="7">RNase P protein</shortName>
        <shortName evidence="7">RNaseP protein</shortName>
        <ecNumber evidence="7 8">3.1.26.5</ecNumber>
    </recommendedName>
    <alternativeName>
        <fullName evidence="7">Protein C5</fullName>
    </alternativeName>
</protein>
<gene>
    <name evidence="7" type="primary">rnpA</name>
    <name evidence="9" type="ORF">EDD69_1029</name>
</gene>
<dbReference type="InterPro" id="IPR020568">
    <property type="entry name" value="Ribosomal_Su5_D2-typ_SF"/>
</dbReference>
<dbReference type="GO" id="GO:0030677">
    <property type="term" value="C:ribonuclease P complex"/>
    <property type="evidence" value="ECO:0007669"/>
    <property type="project" value="TreeGrafter"/>
</dbReference>
<evidence type="ECO:0000313" key="10">
    <source>
        <dbReference type="Proteomes" id="UP000295658"/>
    </source>
</evidence>
<organism evidence="9 10">
    <name type="scientific">Thermolongibacillus altinsuensis</name>
    <dbReference type="NCBI Taxonomy" id="575256"/>
    <lineage>
        <taxon>Bacteria</taxon>
        <taxon>Bacillati</taxon>
        <taxon>Bacillota</taxon>
        <taxon>Bacilli</taxon>
        <taxon>Bacillales</taxon>
        <taxon>Anoxybacillaceae</taxon>
        <taxon>Thermolongibacillus</taxon>
    </lineage>
</organism>
<evidence type="ECO:0000313" key="9">
    <source>
        <dbReference type="EMBL" id="TCL52606.1"/>
    </source>
</evidence>
<dbReference type="PANTHER" id="PTHR33992">
    <property type="entry name" value="RIBONUCLEASE P PROTEIN COMPONENT"/>
    <property type="match status" value="1"/>
</dbReference>
<evidence type="ECO:0000256" key="6">
    <source>
        <dbReference type="ARBA" id="ARBA00022884"/>
    </source>
</evidence>
<dbReference type="FunFam" id="3.30.230.10:FF:000021">
    <property type="entry name" value="Ribonuclease P protein component"/>
    <property type="match status" value="1"/>
</dbReference>
<comment type="catalytic activity">
    <reaction evidence="7">
        <text>Endonucleolytic cleavage of RNA, removing 5'-extranucleotides from tRNA precursor.</text>
        <dbReference type="EC" id="3.1.26.5"/>
    </reaction>
</comment>
<keyword evidence="2 7" id="KW-0819">tRNA processing</keyword>
<comment type="function">
    <text evidence="1 7">RNaseP catalyzes the removal of the 5'-leader sequence from pre-tRNA to produce the mature 5'-terminus. It can also cleave other RNA substrates such as 4.5S RNA. The protein component plays an auxiliary but essential role in vivo by binding to the 5'-leader sequence and broadening the substrate specificity of the ribozyme.</text>
</comment>
<dbReference type="HAMAP" id="MF_00227">
    <property type="entry name" value="RNase_P"/>
    <property type="match status" value="1"/>
</dbReference>
<dbReference type="EC" id="3.1.26.5" evidence="7 8"/>
<dbReference type="GO" id="GO:0042781">
    <property type="term" value="F:3'-tRNA processing endoribonuclease activity"/>
    <property type="evidence" value="ECO:0007669"/>
    <property type="project" value="TreeGrafter"/>
</dbReference>
<dbReference type="PANTHER" id="PTHR33992:SF1">
    <property type="entry name" value="RIBONUCLEASE P PROTEIN COMPONENT"/>
    <property type="match status" value="1"/>
</dbReference>
<dbReference type="NCBIfam" id="TIGR00188">
    <property type="entry name" value="rnpA"/>
    <property type="match status" value="1"/>
</dbReference>
<dbReference type="PROSITE" id="PS00648">
    <property type="entry name" value="RIBONUCLEASE_P"/>
    <property type="match status" value="1"/>
</dbReference>
<accession>A0A4R1QGQ8</accession>
<reference evidence="9 10" key="1">
    <citation type="submission" date="2019-03" db="EMBL/GenBank/DDBJ databases">
        <title>Genomic Encyclopedia of Type Strains, Phase IV (KMG-IV): sequencing the most valuable type-strain genomes for metagenomic binning, comparative biology and taxonomic classification.</title>
        <authorList>
            <person name="Goeker M."/>
        </authorList>
    </citation>
    <scope>NUCLEOTIDE SEQUENCE [LARGE SCALE GENOMIC DNA]</scope>
    <source>
        <strain evidence="9 10">DSM 24979</strain>
    </source>
</reference>
<keyword evidence="6 7" id="KW-0694">RNA-binding</keyword>
<dbReference type="InterPro" id="IPR020539">
    <property type="entry name" value="RNase_P_CS"/>
</dbReference>
<evidence type="ECO:0000256" key="3">
    <source>
        <dbReference type="ARBA" id="ARBA00022722"/>
    </source>
</evidence>
<sequence length="119" mass="14161">MFEMKKKYRIKKNDEFQAVFKQGKSFANRQFVLYVLDKPGQAYFRIGLSVSKKIGKAVVRNRVKRYIRQVFLEERDNIEAGKDYVIIARIPVAEMDYFEVKKSLLHVLKRANVLKREEN</sequence>
<dbReference type="EMBL" id="SLUL01000002">
    <property type="protein sequence ID" value="TCL52606.1"/>
    <property type="molecule type" value="Genomic_DNA"/>
</dbReference>
<dbReference type="InterPro" id="IPR000100">
    <property type="entry name" value="RNase_P"/>
</dbReference>
<evidence type="ECO:0000256" key="5">
    <source>
        <dbReference type="ARBA" id="ARBA00022801"/>
    </source>
</evidence>
<evidence type="ECO:0000256" key="8">
    <source>
        <dbReference type="NCBIfam" id="TIGR00188"/>
    </source>
</evidence>
<evidence type="ECO:0000256" key="4">
    <source>
        <dbReference type="ARBA" id="ARBA00022759"/>
    </source>
</evidence>
<keyword evidence="5 7" id="KW-0378">Hydrolase</keyword>
<dbReference type="Gene3D" id="3.30.230.10">
    <property type="match status" value="1"/>
</dbReference>
<keyword evidence="4 7" id="KW-0255">Endonuclease</keyword>